<feature type="compositionally biased region" description="Polar residues" evidence="1">
    <location>
        <begin position="1620"/>
        <end position="1640"/>
    </location>
</feature>
<feature type="region of interest" description="Disordered" evidence="1">
    <location>
        <begin position="1733"/>
        <end position="1760"/>
    </location>
</feature>
<dbReference type="Pfam" id="PF05994">
    <property type="entry name" value="FragX_IP"/>
    <property type="match status" value="1"/>
</dbReference>
<dbReference type="Proteomes" id="UP001438707">
    <property type="component" value="Unassembled WGS sequence"/>
</dbReference>
<feature type="compositionally biased region" description="Low complexity" evidence="1">
    <location>
        <begin position="2214"/>
        <end position="2225"/>
    </location>
</feature>
<feature type="region of interest" description="Disordered" evidence="1">
    <location>
        <begin position="1296"/>
        <end position="1323"/>
    </location>
</feature>
<comment type="caution">
    <text evidence="2">The sequence shown here is derived from an EMBL/GenBank/DDBJ whole genome shotgun (WGS) entry which is preliminary data.</text>
</comment>
<dbReference type="GO" id="GO:0031267">
    <property type="term" value="F:small GTPase binding"/>
    <property type="evidence" value="ECO:0007669"/>
    <property type="project" value="InterPro"/>
</dbReference>
<feature type="compositionally biased region" description="Polar residues" evidence="1">
    <location>
        <begin position="1733"/>
        <end position="1746"/>
    </location>
</feature>
<dbReference type="GO" id="GO:0030833">
    <property type="term" value="P:regulation of actin filament polymerization"/>
    <property type="evidence" value="ECO:0007669"/>
    <property type="project" value="InterPro"/>
</dbReference>
<accession>A0AAW1SAJ4</accession>
<evidence type="ECO:0000313" key="3">
    <source>
        <dbReference type="Proteomes" id="UP001438707"/>
    </source>
</evidence>
<reference evidence="2 3" key="1">
    <citation type="journal article" date="2024" name="Nat. Commun.">
        <title>Phylogenomics reveals the evolutionary origins of lichenization in chlorophyte algae.</title>
        <authorList>
            <person name="Puginier C."/>
            <person name="Libourel C."/>
            <person name="Otte J."/>
            <person name="Skaloud P."/>
            <person name="Haon M."/>
            <person name="Grisel S."/>
            <person name="Petersen M."/>
            <person name="Berrin J.G."/>
            <person name="Delaux P.M."/>
            <person name="Dal Grande F."/>
            <person name="Keller J."/>
        </authorList>
    </citation>
    <scope>NUCLEOTIDE SEQUENCE [LARGE SCALE GENOMIC DNA]</scope>
    <source>
        <strain evidence="2 3">SAG 2145</strain>
    </source>
</reference>
<feature type="region of interest" description="Disordered" evidence="1">
    <location>
        <begin position="1396"/>
        <end position="1431"/>
    </location>
</feature>
<feature type="region of interest" description="Disordered" evidence="1">
    <location>
        <begin position="1864"/>
        <end position="1885"/>
    </location>
</feature>
<evidence type="ECO:0000313" key="2">
    <source>
        <dbReference type="EMBL" id="KAK9843278.1"/>
    </source>
</evidence>
<protein>
    <submittedName>
        <fullName evidence="2">Uncharacterized protein</fullName>
    </submittedName>
</protein>
<feature type="compositionally biased region" description="Polar residues" evidence="1">
    <location>
        <begin position="1396"/>
        <end position="1408"/>
    </location>
</feature>
<feature type="compositionally biased region" description="Polar residues" evidence="1">
    <location>
        <begin position="1651"/>
        <end position="1662"/>
    </location>
</feature>
<feature type="compositionally biased region" description="Polar residues" evidence="1">
    <location>
        <begin position="1314"/>
        <end position="1323"/>
    </location>
</feature>
<dbReference type="EMBL" id="JALJOS010000002">
    <property type="protein sequence ID" value="KAK9843278.1"/>
    <property type="molecule type" value="Genomic_DNA"/>
</dbReference>
<name>A0AAW1SAJ4_9CHLO</name>
<feature type="region of interest" description="Disordered" evidence="1">
    <location>
        <begin position="2200"/>
        <end position="2256"/>
    </location>
</feature>
<dbReference type="InterPro" id="IPR008081">
    <property type="entry name" value="Cytoplasmic_FMR1-int"/>
</dbReference>
<feature type="compositionally biased region" description="Low complexity" evidence="1">
    <location>
        <begin position="1299"/>
        <end position="1313"/>
    </location>
</feature>
<feature type="region of interest" description="Disordered" evidence="1">
    <location>
        <begin position="1336"/>
        <end position="1363"/>
    </location>
</feature>
<feature type="region of interest" description="Disordered" evidence="1">
    <location>
        <begin position="1125"/>
        <end position="1150"/>
    </location>
</feature>
<feature type="region of interest" description="Disordered" evidence="1">
    <location>
        <begin position="1620"/>
        <end position="1708"/>
    </location>
</feature>
<feature type="compositionally biased region" description="Polar residues" evidence="1">
    <location>
        <begin position="2237"/>
        <end position="2256"/>
    </location>
</feature>
<feature type="region of interest" description="Disordered" evidence="1">
    <location>
        <begin position="1964"/>
        <end position="1987"/>
    </location>
</feature>
<feature type="region of interest" description="Disordered" evidence="1">
    <location>
        <begin position="2158"/>
        <end position="2183"/>
    </location>
</feature>
<dbReference type="PANTHER" id="PTHR12195">
    <property type="entry name" value="CYTOPLASMIC FMR1-INTERACTING PROTEIN-RELATED"/>
    <property type="match status" value="1"/>
</dbReference>
<evidence type="ECO:0000256" key="1">
    <source>
        <dbReference type="SAM" id="MobiDB-lite"/>
    </source>
</evidence>
<keyword evidence="3" id="KW-1185">Reference proteome</keyword>
<feature type="region of interest" description="Disordered" evidence="1">
    <location>
        <begin position="472"/>
        <end position="505"/>
    </location>
</feature>
<feature type="region of interest" description="Disordered" evidence="1">
    <location>
        <begin position="2107"/>
        <end position="2127"/>
    </location>
</feature>
<proteinExistence type="predicted"/>
<organism evidence="2 3">
    <name type="scientific">Apatococcus lobatus</name>
    <dbReference type="NCBI Taxonomy" id="904363"/>
    <lineage>
        <taxon>Eukaryota</taxon>
        <taxon>Viridiplantae</taxon>
        <taxon>Chlorophyta</taxon>
        <taxon>core chlorophytes</taxon>
        <taxon>Trebouxiophyceae</taxon>
        <taxon>Chlorellales</taxon>
        <taxon>Chlorellaceae</taxon>
        <taxon>Apatococcus</taxon>
    </lineage>
</organism>
<gene>
    <name evidence="2" type="ORF">WJX74_009629</name>
</gene>
<feature type="compositionally biased region" description="Polar residues" evidence="1">
    <location>
        <begin position="1978"/>
        <end position="1987"/>
    </location>
</feature>
<sequence>MLDALDEQQKLSQGILKATGKVLGVSEDTLSDLETAQSLQQLAEKGRGTLRALCTYFDAESSSTEAEGNGPGTEVQDALNATPVSLAISCVRYSRNAASFLAASPLAGSTEMVVCSSKCLRWLAEILDVIFMIDVMKQESSCWQQRLAPAISACQERIKASTLEAITSFADAQWGAVQLFQKGLMAMPALPSALNHLLKYIMGHLQSQEKDNRHLLLPSERSMLHRALAVTLFLLFPDSPSRAIIQTVGHSTVLSSVRILRSQPIVAGWGACKAVWLLSLPATSQYLASLGLVHGKAYQLSPANELGNPATSPHSSCNPLHQLADLRSTFQHVSERLWSLSVRARAPRASAGLPSNKVAEEALETGKIALSRLLSRPHLVAMVELLCLIQGLVGQLREAEEWLLPLLNQAMHSLTQVFVATTLPGLNKQGSAGKREAARAFLRNMKGGFKAKVANPSRAAFTRSRTLFPSKRMRISSPGSASPTKAKAPQIDSASPARAPTANDENISEGHVEELAEQSTRQIAPSPVQMHALLLFVEQLLQELHGSGGKQVLGEKAQSKACAELLMFQQLLQQWPVVSDICTSAAQACNLGLLGMQIPPYGPDDRAASNPLDMLLPWQMIHEIVANPVRGPAELCLVPLKLFSDASQLALLQESPNMAAQAARDAELCFNELLKPVARQVFESHMAIAAEELTEQEFLSHCTADHDRLFPALARHQHFHGLLRHQMVALPDANVDFHACLSLEVQACFETAARVLLDDFEASDISGLVALEALQQVLERSHVRLSGRLVLDPWDQIWAAADGQTSSSTFQSRVLLKAVRQVKDHVMADFVYCASNQRFARLHQNAADVSARFVGQSWPAPLLGRPYGPGGLADGMFSSWVDLHNRFFGAEHIAAFLNLTGHGGASALLESLTRTAKYACDLMINPGLAGLADINLKGTIDHHLLGDGSMPKADCLDALAQAAVKDLEIGISKCARKVAEGLTKIGSCAALLLLLEQTLEQQRVQDLLMGMPLFSAESSSEAHSQSSMRLLPNFLQRIGPILEQASNPERRQCQAPFAAVWSRLLTLHLDDAGSRSRMNGWASQGDGLFQGAAIVLHMMGEGPSFRLHDPTCQILRGASARAPAGKSKFVRDGARSRTTGDAGKGNDEASGVQTWQKQGERALAVVDHALNDCILALPMAPPPAQLALGGPDGELQAFPSGSDLTMGIGIIETASTNDHLQALHRQGPAAVQLISTSPQDRLPAQAQAAALQALEASFTIPAFGGALQTPHASPSQAGSWPVTAPAVPEAGQLLRESWPNPQQPSAASNQAPQTMTQDASTTATASMPLDWESFLLPSAHGSSQGTPTRERRQWASHMQPQAHVPSQRFPAIFIGAHKQNGSLSGTSNAVSEQLPLSHQQGPGAQSARSVHPALQHGLRHEAGDQPSSMLDADNMAFPYEAARMAEQPQSASLSPPRVQYPSINSMDVEHRQAPQQLNGFGASSTVTRESQPQAGMPLPPLQFPPPGETPRAGMMPIMDRDKAIRNTVIFDKDSALQPSMLSDEGTAAEHDARRPSAPQFPEVYGAAKLNEPLPGSPVVPARSIVKFPAIANGIPSAPPLAAQTPHLCYPRSPPWNSYTNVHHSASSAERSPQAATSASNPFPAARPGLPTESTSSAQTHATSWPGYPRPAFHVTPLELPFPSFQSPGPSNDAGEAPPGLQYPRRPQSSMGMLTLSQDVQLAGIGPVEALEQQQMTRADSPGSNARNAMGSRKSAPHSPNARIMSTSLQVYESCDLMVEGRPATQLTGSFTGLHGAQTAARDLRSQPSRARDAIGRFERAATFKSAVTDQDANPPALASPTEAAIHRPNLAGIGLGRMNSSFAPPSFSAPYSPDRPHSQAGRRTTSPVQIYQNAAQMGQPLGSPFTRVQQASADVAVAGPLGANLQLAVPMGLQPSMGRQPSPQVSPRSPRRPIWEQLLGSVGTIMRPNGSPPRARSPVQQPDITEPSSRHDIAQSLQMQQQAFAGSPPYAGFIAHPDAGLALQQEIQQQQQQAMQQYIPATRNRTGVAYPPASRAGFVHSISWGMSQPPYPQEVVAMGAPPAHLMPSSMQDLPARRPPLDLGTKSPTVRSFQSPMRPPARLQPTVPSMVRSASRASRWGAAAGVHRQRDSLQEQAGPLGAARMGPAPPVISSGPVPRPSTSIAGAVASQGFSQLETRVPFHPNRPIAPQRLYPSSQPPSGSVSPAKQPSVGASPKASHQTAYQQSSPHPHSALTAQTPAVMHERPLAVPSRAIQRGFSSW</sequence>